<evidence type="ECO:0000313" key="2">
    <source>
        <dbReference type="Proteomes" id="UP001314229"/>
    </source>
</evidence>
<name>A0AAV1MRT4_SCOSC</name>
<keyword evidence="2" id="KW-1185">Reference proteome</keyword>
<dbReference type="AlphaFoldDB" id="A0AAV1MRT4"/>
<reference evidence="1 2" key="1">
    <citation type="submission" date="2024-01" db="EMBL/GenBank/DDBJ databases">
        <authorList>
            <person name="Alioto T."/>
            <person name="Alioto T."/>
            <person name="Gomez Garrido J."/>
        </authorList>
    </citation>
    <scope>NUCLEOTIDE SEQUENCE [LARGE SCALE GENOMIC DNA]</scope>
</reference>
<accession>A0AAV1MRT4</accession>
<dbReference type="EMBL" id="CAWUFR010000001">
    <property type="protein sequence ID" value="CAK6949390.1"/>
    <property type="molecule type" value="Genomic_DNA"/>
</dbReference>
<evidence type="ECO:0000313" key="1">
    <source>
        <dbReference type="EMBL" id="CAK6949390.1"/>
    </source>
</evidence>
<proteinExistence type="predicted"/>
<dbReference type="Proteomes" id="UP001314229">
    <property type="component" value="Unassembled WGS sequence"/>
</dbReference>
<comment type="caution">
    <text evidence="1">The sequence shown here is derived from an EMBL/GenBank/DDBJ whole genome shotgun (WGS) entry which is preliminary data.</text>
</comment>
<organism evidence="1 2">
    <name type="scientific">Scomber scombrus</name>
    <name type="common">Atlantic mackerel</name>
    <name type="synonym">Scomber vernalis</name>
    <dbReference type="NCBI Taxonomy" id="13677"/>
    <lineage>
        <taxon>Eukaryota</taxon>
        <taxon>Metazoa</taxon>
        <taxon>Chordata</taxon>
        <taxon>Craniata</taxon>
        <taxon>Vertebrata</taxon>
        <taxon>Euteleostomi</taxon>
        <taxon>Actinopterygii</taxon>
        <taxon>Neopterygii</taxon>
        <taxon>Teleostei</taxon>
        <taxon>Neoteleostei</taxon>
        <taxon>Acanthomorphata</taxon>
        <taxon>Pelagiaria</taxon>
        <taxon>Scombriformes</taxon>
        <taxon>Scombridae</taxon>
        <taxon>Scomber</taxon>
    </lineage>
</organism>
<gene>
    <name evidence="1" type="ORF">FSCOSCO3_A031614</name>
</gene>
<sequence length="57" mass="6605">MHRKHLHTPTLSRKLRLAGGKSIWTQWADNVARCVEERAGQTLTDDVHSLQRGREEK</sequence>
<protein>
    <submittedName>
        <fullName evidence="1">Uncharacterized protein</fullName>
    </submittedName>
</protein>